<dbReference type="EMBL" id="LSDA01000014">
    <property type="protein sequence ID" value="KXB60396.1"/>
    <property type="molecule type" value="Genomic_DNA"/>
</dbReference>
<gene>
    <name evidence="3" type="ORF">HMPREF1866_00581</name>
</gene>
<dbReference type="InterPro" id="IPR001667">
    <property type="entry name" value="DDH_dom"/>
</dbReference>
<comment type="caution">
    <text evidence="3">The sequence shown here is derived from an EMBL/GenBank/DDBJ whole genome shotgun (WGS) entry which is preliminary data.</text>
</comment>
<dbReference type="Pfam" id="PF02272">
    <property type="entry name" value="DHHA1"/>
    <property type="match status" value="1"/>
</dbReference>
<evidence type="ECO:0000259" key="1">
    <source>
        <dbReference type="Pfam" id="PF01368"/>
    </source>
</evidence>
<dbReference type="InterPro" id="IPR038763">
    <property type="entry name" value="DHH_sf"/>
</dbReference>
<dbReference type="PATRIC" id="fig|467210.3.peg.574"/>
<dbReference type="PANTHER" id="PTHR47618">
    <property type="entry name" value="BIFUNCTIONAL OLIGORIBONUCLEASE AND PAP PHOSPHATASE NRNA"/>
    <property type="match status" value="1"/>
</dbReference>
<dbReference type="Gene3D" id="3.10.310.30">
    <property type="match status" value="1"/>
</dbReference>
<dbReference type="SUPFAM" id="SSF64182">
    <property type="entry name" value="DHH phosphoesterases"/>
    <property type="match status" value="1"/>
</dbReference>
<reference evidence="4" key="1">
    <citation type="submission" date="2016-01" db="EMBL/GenBank/DDBJ databases">
        <authorList>
            <person name="Mitreva M."/>
            <person name="Pepin K.H."/>
            <person name="Mihindukulasuriya K.A."/>
            <person name="Fulton R."/>
            <person name="Fronick C."/>
            <person name="O'Laughlin M."/>
            <person name="Miner T."/>
            <person name="Herter B."/>
            <person name="Rosa B.A."/>
            <person name="Cordes M."/>
            <person name="Tomlinson C."/>
            <person name="Wollam A."/>
            <person name="Palsikar V.B."/>
            <person name="Mardis E.R."/>
            <person name="Wilson R.K."/>
        </authorList>
    </citation>
    <scope>NUCLEOTIDE SEQUENCE [LARGE SCALE GENOMIC DNA]</scope>
    <source>
        <strain evidence="4">DNF00896</strain>
    </source>
</reference>
<feature type="domain" description="DHHA1" evidence="2">
    <location>
        <begin position="229"/>
        <end position="302"/>
    </location>
</feature>
<protein>
    <submittedName>
        <fullName evidence="3">DHH family protein</fullName>
    </submittedName>
</protein>
<dbReference type="InterPro" id="IPR051319">
    <property type="entry name" value="Oligoribo/pAp-PDE_c-di-AMP_PDE"/>
</dbReference>
<dbReference type="InterPro" id="IPR003156">
    <property type="entry name" value="DHHA1_dom"/>
</dbReference>
<organism evidence="3 4">
    <name type="scientific">Lachnoanaerobaculum saburreum</name>
    <dbReference type="NCBI Taxonomy" id="467210"/>
    <lineage>
        <taxon>Bacteria</taxon>
        <taxon>Bacillati</taxon>
        <taxon>Bacillota</taxon>
        <taxon>Clostridia</taxon>
        <taxon>Lachnospirales</taxon>
        <taxon>Lachnospiraceae</taxon>
        <taxon>Lachnoanaerobaculum</taxon>
    </lineage>
</organism>
<dbReference type="Pfam" id="PF01368">
    <property type="entry name" value="DHH"/>
    <property type="match status" value="1"/>
</dbReference>
<dbReference type="AlphaFoldDB" id="A0A133ZYB0"/>
<feature type="domain" description="DDH" evidence="1">
    <location>
        <begin position="13"/>
        <end position="151"/>
    </location>
</feature>
<dbReference type="Gene3D" id="3.90.1640.10">
    <property type="entry name" value="inorganic pyrophosphatase (n-terminal core)"/>
    <property type="match status" value="1"/>
</dbReference>
<name>A0A133ZYB0_9FIRM</name>
<dbReference type="OrthoDB" id="9803668at2"/>
<evidence type="ECO:0000313" key="3">
    <source>
        <dbReference type="EMBL" id="KXB60396.1"/>
    </source>
</evidence>
<dbReference type="PANTHER" id="PTHR47618:SF1">
    <property type="entry name" value="BIFUNCTIONAL OLIGORIBONUCLEASE AND PAP PHOSPHATASE NRNA"/>
    <property type="match status" value="1"/>
</dbReference>
<keyword evidence="4" id="KW-1185">Reference proteome</keyword>
<evidence type="ECO:0000259" key="2">
    <source>
        <dbReference type="Pfam" id="PF02272"/>
    </source>
</evidence>
<sequence length="315" mass="34937">MNKLLELIENAKNIAITGHVSPDGDCTGSTLALYNYITENFEGKQVRVCLEKPSKKFSYMNGFDLIGEDLFSEADLLVSLDASDRERLGSRGVMLDTAKESICIDHHVTNTNFAKFNIVEDFRSSTCELLYTLLDYDKISVNTAVCLYTGIVHDSGVFKYQSTTRQTMEIAGALIDKGFDFTKIIDDTYFKKDFKAAKLLGLVLTNAELIFDGKCCYGFLDYDTWTGYIDDKKKMDGIIENLRNIDGVEIALFMYETAKDEHKVSLRSINADVSSIATALGGGGHMRAAGATVHGKADELLENTILPMIKKELNG</sequence>
<proteinExistence type="predicted"/>
<dbReference type="Proteomes" id="UP000070394">
    <property type="component" value="Unassembled WGS sequence"/>
</dbReference>
<accession>A0A133ZYB0</accession>
<evidence type="ECO:0000313" key="4">
    <source>
        <dbReference type="Proteomes" id="UP000070394"/>
    </source>
</evidence>
<dbReference type="RefSeq" id="WP_060930525.1">
    <property type="nucleotide sequence ID" value="NZ_KQ959776.1"/>
</dbReference>
<dbReference type="GO" id="GO:0003676">
    <property type="term" value="F:nucleic acid binding"/>
    <property type="evidence" value="ECO:0007669"/>
    <property type="project" value="InterPro"/>
</dbReference>
<dbReference type="STRING" id="467210.HMPREF1866_00581"/>